<keyword evidence="3" id="KW-0813">Transport</keyword>
<keyword evidence="7 8" id="KW-0472">Membrane</keyword>
<dbReference type="InterPro" id="IPR006667">
    <property type="entry name" value="SLC41_membr_dom"/>
</dbReference>
<sequence length="248" mass="27028">MQPRPVSVPVILDQEKVAQEVAKYDINTVPVVDERGKIKGIITVDDIIDVIKEETVEDMLKFGAAGEHKMSYLKQSPFLLARSRIIWLSVLAFVGIISGFVIARNSLILSQIIALAVFIPLLNGSAGNAGTQAVAVMIQALYQGEVRFNDFWKSVRKEFLTGIILGFILGLLGLLRAFFFQKSSLLGITVGLTLIINTAIATSLGAVLPLIVKRMNFDPAVISGPLITSIMDVTSLLIYFTLAKIIIL</sequence>
<evidence type="ECO:0000256" key="3">
    <source>
        <dbReference type="ARBA" id="ARBA00022448"/>
    </source>
</evidence>
<evidence type="ECO:0000313" key="10">
    <source>
        <dbReference type="EMBL" id="GAI72726.1"/>
    </source>
</evidence>
<feature type="transmembrane region" description="Helical" evidence="8">
    <location>
        <begin position="85"/>
        <end position="103"/>
    </location>
</feature>
<dbReference type="InterPro" id="IPR046342">
    <property type="entry name" value="CBS_dom_sf"/>
</dbReference>
<dbReference type="EMBL" id="BARW01001313">
    <property type="protein sequence ID" value="GAI72726.1"/>
    <property type="molecule type" value="Genomic_DNA"/>
</dbReference>
<dbReference type="Pfam" id="PF01769">
    <property type="entry name" value="MgtE"/>
    <property type="match status" value="1"/>
</dbReference>
<evidence type="ECO:0000256" key="8">
    <source>
        <dbReference type="SAM" id="Phobius"/>
    </source>
</evidence>
<feature type="transmembrane region" description="Helical" evidence="8">
    <location>
        <begin position="185"/>
        <end position="212"/>
    </location>
</feature>
<dbReference type="PANTHER" id="PTHR41394">
    <property type="entry name" value="MAGNESIUM TRANSPORTER MGTE"/>
    <property type="match status" value="1"/>
</dbReference>
<accession>X1S0L1</accession>
<dbReference type="GO" id="GO:0015095">
    <property type="term" value="F:magnesium ion transmembrane transporter activity"/>
    <property type="evidence" value="ECO:0007669"/>
    <property type="project" value="InterPro"/>
</dbReference>
<dbReference type="Gene3D" id="3.10.580.10">
    <property type="entry name" value="CBS-domain"/>
    <property type="match status" value="1"/>
</dbReference>
<evidence type="ECO:0000259" key="9">
    <source>
        <dbReference type="PROSITE" id="PS51371"/>
    </source>
</evidence>
<keyword evidence="6 8" id="KW-1133">Transmembrane helix</keyword>
<dbReference type="SUPFAM" id="SSF54631">
    <property type="entry name" value="CBS-domain pair"/>
    <property type="match status" value="1"/>
</dbReference>
<comment type="caution">
    <text evidence="10">The sequence shown here is derived from an EMBL/GenBank/DDBJ whole genome shotgun (WGS) entry which is preliminary data.</text>
</comment>
<dbReference type="SUPFAM" id="SSF161093">
    <property type="entry name" value="MgtE membrane domain-like"/>
    <property type="match status" value="1"/>
</dbReference>
<name>X1S0L1_9ZZZZ</name>
<dbReference type="Pfam" id="PF00571">
    <property type="entry name" value="CBS"/>
    <property type="match status" value="1"/>
</dbReference>
<comment type="similarity">
    <text evidence="2">Belongs to the SLC41A transporter family.</text>
</comment>
<dbReference type="InterPro" id="IPR036739">
    <property type="entry name" value="SLC41_membr_dom_sf"/>
</dbReference>
<dbReference type="PANTHER" id="PTHR41394:SF8">
    <property type="entry name" value="MAGNESIUM TRANSPORTER MGTE"/>
    <property type="match status" value="1"/>
</dbReference>
<comment type="subcellular location">
    <subcellularLocation>
        <location evidence="1">Membrane</location>
        <topology evidence="1">Multi-pass membrane protein</topology>
    </subcellularLocation>
</comment>
<keyword evidence="5" id="KW-0460">Magnesium</keyword>
<protein>
    <recommendedName>
        <fullName evidence="9">CBS domain-containing protein</fullName>
    </recommendedName>
</protein>
<organism evidence="10">
    <name type="scientific">marine sediment metagenome</name>
    <dbReference type="NCBI Taxonomy" id="412755"/>
    <lineage>
        <taxon>unclassified sequences</taxon>
        <taxon>metagenomes</taxon>
        <taxon>ecological metagenomes</taxon>
    </lineage>
</organism>
<gene>
    <name evidence="10" type="ORF">S12H4_04310</name>
</gene>
<feature type="transmembrane region" description="Helical" evidence="8">
    <location>
        <begin position="224"/>
        <end position="247"/>
    </location>
</feature>
<keyword evidence="4 8" id="KW-0812">Transmembrane</keyword>
<proteinExistence type="inferred from homology"/>
<dbReference type="AlphaFoldDB" id="X1S0L1"/>
<evidence type="ECO:0000256" key="1">
    <source>
        <dbReference type="ARBA" id="ARBA00004141"/>
    </source>
</evidence>
<reference evidence="10" key="1">
    <citation type="journal article" date="2014" name="Front. Microbiol.">
        <title>High frequency of phylogenetically diverse reductive dehalogenase-homologous genes in deep subseafloor sedimentary metagenomes.</title>
        <authorList>
            <person name="Kawai M."/>
            <person name="Futagami T."/>
            <person name="Toyoda A."/>
            <person name="Takaki Y."/>
            <person name="Nishi S."/>
            <person name="Hori S."/>
            <person name="Arai W."/>
            <person name="Tsubouchi T."/>
            <person name="Morono Y."/>
            <person name="Uchiyama I."/>
            <person name="Ito T."/>
            <person name="Fujiyama A."/>
            <person name="Inagaki F."/>
            <person name="Takami H."/>
        </authorList>
    </citation>
    <scope>NUCLEOTIDE SEQUENCE</scope>
    <source>
        <strain evidence="10">Expedition CK06-06</strain>
    </source>
</reference>
<evidence type="ECO:0000256" key="6">
    <source>
        <dbReference type="ARBA" id="ARBA00022989"/>
    </source>
</evidence>
<dbReference type="GO" id="GO:0016020">
    <property type="term" value="C:membrane"/>
    <property type="evidence" value="ECO:0007669"/>
    <property type="project" value="UniProtKB-SubCell"/>
</dbReference>
<feature type="transmembrane region" description="Helical" evidence="8">
    <location>
        <begin position="159"/>
        <end position="179"/>
    </location>
</feature>
<evidence type="ECO:0000256" key="7">
    <source>
        <dbReference type="ARBA" id="ARBA00023136"/>
    </source>
</evidence>
<evidence type="ECO:0000256" key="2">
    <source>
        <dbReference type="ARBA" id="ARBA00009749"/>
    </source>
</evidence>
<dbReference type="InterPro" id="IPR000644">
    <property type="entry name" value="CBS_dom"/>
</dbReference>
<dbReference type="SMART" id="SM00116">
    <property type="entry name" value="CBS"/>
    <property type="match status" value="1"/>
</dbReference>
<feature type="domain" description="CBS" evidence="9">
    <location>
        <begin position="1"/>
        <end position="59"/>
    </location>
</feature>
<dbReference type="NCBIfam" id="TIGR00400">
    <property type="entry name" value="mgtE"/>
    <property type="match status" value="1"/>
</dbReference>
<dbReference type="Gene3D" id="1.10.357.20">
    <property type="entry name" value="SLC41 divalent cation transporters, integral membrane domain"/>
    <property type="match status" value="1"/>
</dbReference>
<dbReference type="PROSITE" id="PS51371">
    <property type="entry name" value="CBS"/>
    <property type="match status" value="1"/>
</dbReference>
<dbReference type="InterPro" id="IPR006669">
    <property type="entry name" value="MgtE_transporter"/>
</dbReference>
<feature type="transmembrane region" description="Helical" evidence="8">
    <location>
        <begin position="109"/>
        <end position="138"/>
    </location>
</feature>
<evidence type="ECO:0000256" key="5">
    <source>
        <dbReference type="ARBA" id="ARBA00022842"/>
    </source>
</evidence>
<evidence type="ECO:0000256" key="4">
    <source>
        <dbReference type="ARBA" id="ARBA00022692"/>
    </source>
</evidence>